<evidence type="ECO:0000313" key="2">
    <source>
        <dbReference type="EMBL" id="TYB45522.1"/>
    </source>
</evidence>
<dbReference type="Pfam" id="PF12770">
    <property type="entry name" value="CHAT"/>
    <property type="match status" value="1"/>
</dbReference>
<dbReference type="PANTHER" id="PTHR10098">
    <property type="entry name" value="RAPSYN-RELATED"/>
    <property type="match status" value="1"/>
</dbReference>
<proteinExistence type="predicted"/>
<organism evidence="2 3">
    <name type="scientific">Actinomadura chibensis</name>
    <dbReference type="NCBI Taxonomy" id="392828"/>
    <lineage>
        <taxon>Bacteria</taxon>
        <taxon>Bacillati</taxon>
        <taxon>Actinomycetota</taxon>
        <taxon>Actinomycetes</taxon>
        <taxon>Streptosporangiales</taxon>
        <taxon>Thermomonosporaceae</taxon>
        <taxon>Actinomadura</taxon>
    </lineage>
</organism>
<name>A0A5D0NM35_9ACTN</name>
<reference evidence="2 3" key="1">
    <citation type="submission" date="2019-08" db="EMBL/GenBank/DDBJ databases">
        <title>Actinomadura sp. nov. CYP1-5 isolated from mountain soil.</title>
        <authorList>
            <person name="Songsumanus A."/>
            <person name="Kuncharoen N."/>
            <person name="Kudo T."/>
            <person name="Yuki M."/>
            <person name="Igarashi Y."/>
            <person name="Tanasupawat S."/>
        </authorList>
    </citation>
    <scope>NUCLEOTIDE SEQUENCE [LARGE SCALE GENOMIC DNA]</scope>
    <source>
        <strain evidence="2 3">JCM 14158</strain>
    </source>
</reference>
<evidence type="ECO:0000313" key="3">
    <source>
        <dbReference type="Proteomes" id="UP000323380"/>
    </source>
</evidence>
<dbReference type="RefSeq" id="WP_067894833.1">
    <property type="nucleotide sequence ID" value="NZ_VSFG01000003.1"/>
</dbReference>
<sequence>MTTILAEYLVTDDATHVFLVRPDGDEPRTETLALTRDELRAHVARFRAATRGHETPAADEPLAALVAPVAEACEPGDVVWFVPHDTLHYVPLGALPVDGAPLVERNAVCYTPSASVMRYCQAKRSPDARRVVVYADSRPDRPLPHARQQAGDLGRRFGADAVLRFGRAAALAALPADAGTGTSRILHFGCHGTFTPQAPLDSAIVLADGELTAERILGSSLRADLVTLSACESGVNAHRPGDELVGLTRALIYAGAASVLVSLWSVDEVSTSLLMDDFYRELAAGTSKAESLRRAQNTLRAMPATTVIKRCEESLGAGDLLDEDVADARFRCGDFGAARDGYARLLARADPGDARTTRWRTAEARCRRAAEAATEPPDYGRAIYSDPYHWAAFVLVGDWR</sequence>
<protein>
    <submittedName>
        <fullName evidence="2">CHAT domain-containing protein</fullName>
    </submittedName>
</protein>
<dbReference type="AlphaFoldDB" id="A0A5D0NM35"/>
<feature type="domain" description="CHAT" evidence="1">
    <location>
        <begin position="64"/>
        <end position="398"/>
    </location>
</feature>
<dbReference type="PANTHER" id="PTHR10098:SF108">
    <property type="entry name" value="TETRATRICOPEPTIDE REPEAT PROTEIN 28"/>
    <property type="match status" value="1"/>
</dbReference>
<dbReference type="STRING" id="1220554.GCA_001552135_04611"/>
<gene>
    <name evidence="2" type="ORF">FXF69_19010</name>
</gene>
<dbReference type="EMBL" id="VSFG01000003">
    <property type="protein sequence ID" value="TYB45522.1"/>
    <property type="molecule type" value="Genomic_DNA"/>
</dbReference>
<evidence type="ECO:0000259" key="1">
    <source>
        <dbReference type="Pfam" id="PF12770"/>
    </source>
</evidence>
<dbReference type="Proteomes" id="UP000323380">
    <property type="component" value="Unassembled WGS sequence"/>
</dbReference>
<accession>A0A5D0NM35</accession>
<keyword evidence="3" id="KW-1185">Reference proteome</keyword>
<comment type="caution">
    <text evidence="2">The sequence shown here is derived from an EMBL/GenBank/DDBJ whole genome shotgun (WGS) entry which is preliminary data.</text>
</comment>
<dbReference type="InterPro" id="IPR024983">
    <property type="entry name" value="CHAT_dom"/>
</dbReference>